<dbReference type="EMBL" id="GBXM01020403">
    <property type="protein sequence ID" value="JAH88174.1"/>
    <property type="molecule type" value="Transcribed_RNA"/>
</dbReference>
<sequence>MQNRLNGSQWFYQMIFHCKDKGKMKQGQLASVM</sequence>
<proteinExistence type="predicted"/>
<organism evidence="1">
    <name type="scientific">Anguilla anguilla</name>
    <name type="common">European freshwater eel</name>
    <name type="synonym">Muraena anguilla</name>
    <dbReference type="NCBI Taxonomy" id="7936"/>
    <lineage>
        <taxon>Eukaryota</taxon>
        <taxon>Metazoa</taxon>
        <taxon>Chordata</taxon>
        <taxon>Craniata</taxon>
        <taxon>Vertebrata</taxon>
        <taxon>Euteleostomi</taxon>
        <taxon>Actinopterygii</taxon>
        <taxon>Neopterygii</taxon>
        <taxon>Teleostei</taxon>
        <taxon>Anguilliformes</taxon>
        <taxon>Anguillidae</taxon>
        <taxon>Anguilla</taxon>
    </lineage>
</organism>
<evidence type="ECO:0000313" key="1">
    <source>
        <dbReference type="EMBL" id="JAH88174.1"/>
    </source>
</evidence>
<protein>
    <submittedName>
        <fullName evidence="1">Uncharacterized protein</fullName>
    </submittedName>
</protein>
<reference evidence="1" key="2">
    <citation type="journal article" date="2015" name="Fish Shellfish Immunol.">
        <title>Early steps in the European eel (Anguilla anguilla)-Vibrio vulnificus interaction in the gills: Role of the RtxA13 toxin.</title>
        <authorList>
            <person name="Callol A."/>
            <person name="Pajuelo D."/>
            <person name="Ebbesson L."/>
            <person name="Teles M."/>
            <person name="MacKenzie S."/>
            <person name="Amaro C."/>
        </authorList>
    </citation>
    <scope>NUCLEOTIDE SEQUENCE</scope>
</reference>
<name>A0A0E9WCN8_ANGAN</name>
<dbReference type="AlphaFoldDB" id="A0A0E9WCN8"/>
<reference evidence="1" key="1">
    <citation type="submission" date="2014-11" db="EMBL/GenBank/DDBJ databases">
        <authorList>
            <person name="Amaro Gonzalez C."/>
        </authorList>
    </citation>
    <scope>NUCLEOTIDE SEQUENCE</scope>
</reference>
<accession>A0A0E9WCN8</accession>